<reference evidence="1 2" key="1">
    <citation type="journal article" date="2012" name="J. Bacteriol.">
        <title>Genome Sequence of Idiomarina xiamenensis Type Strain 10-D-4.</title>
        <authorList>
            <person name="Lai Q."/>
            <person name="Wang L."/>
            <person name="Wang W."/>
            <person name="Shao Z."/>
        </authorList>
    </citation>
    <scope>NUCLEOTIDE SEQUENCE [LARGE SCALE GENOMIC DNA]</scope>
    <source>
        <strain evidence="1 2">10-D-4</strain>
    </source>
</reference>
<organism evidence="1 2">
    <name type="scientific">Idiomarina xiamenensis 10-D-4</name>
    <dbReference type="NCBI Taxonomy" id="740709"/>
    <lineage>
        <taxon>Bacteria</taxon>
        <taxon>Pseudomonadati</taxon>
        <taxon>Pseudomonadota</taxon>
        <taxon>Gammaproteobacteria</taxon>
        <taxon>Alteromonadales</taxon>
        <taxon>Idiomarinaceae</taxon>
        <taxon>Idiomarina</taxon>
    </lineage>
</organism>
<evidence type="ECO:0000313" key="2">
    <source>
        <dbReference type="Proteomes" id="UP000014115"/>
    </source>
</evidence>
<gene>
    <name evidence="1" type="ORF">A10D4_04380</name>
</gene>
<evidence type="ECO:0000313" key="1">
    <source>
        <dbReference type="EMBL" id="EKE84820.1"/>
    </source>
</evidence>
<protein>
    <submittedName>
        <fullName evidence="1">Uncharacterized protein</fullName>
    </submittedName>
</protein>
<sequence length="96" mass="11016">MDIIIARMRVICLLVMASSSINIDEHVNVAKHNATNQTVNSFSVPDSSVDDGHFFDQQHQSFMRVRPLNICYMDAINYSLLERLATLTVESFHFFH</sequence>
<dbReference type="EMBL" id="AMRG01000004">
    <property type="protein sequence ID" value="EKE84820.1"/>
    <property type="molecule type" value="Genomic_DNA"/>
</dbReference>
<dbReference type="RefSeq" id="WP_008487980.1">
    <property type="nucleotide sequence ID" value="NZ_AMRG01000004.1"/>
</dbReference>
<dbReference type="STRING" id="740709.A10D4_04380"/>
<keyword evidence="2" id="KW-1185">Reference proteome</keyword>
<proteinExistence type="predicted"/>
<name>K2L4R4_9GAMM</name>
<accession>K2L4R4</accession>
<dbReference type="AlphaFoldDB" id="K2L4R4"/>
<comment type="caution">
    <text evidence="1">The sequence shown here is derived from an EMBL/GenBank/DDBJ whole genome shotgun (WGS) entry which is preliminary data.</text>
</comment>
<dbReference type="PATRIC" id="fig|740709.3.peg.886"/>
<dbReference type="Proteomes" id="UP000014115">
    <property type="component" value="Unassembled WGS sequence"/>
</dbReference>